<dbReference type="AlphaFoldDB" id="H6RDV4"/>
<organism evidence="2">
    <name type="scientific">uncultured Flavobacteriia bacterium</name>
    <dbReference type="NCBI Taxonomy" id="212695"/>
    <lineage>
        <taxon>Bacteria</taxon>
        <taxon>Pseudomonadati</taxon>
        <taxon>Bacteroidota</taxon>
        <taxon>Flavobacteriia</taxon>
        <taxon>environmental samples</taxon>
    </lineage>
</organism>
<gene>
    <name evidence="2" type="ORF">VIS_S3ATA30001</name>
</gene>
<evidence type="ECO:0008006" key="3">
    <source>
        <dbReference type="Google" id="ProtNLM"/>
    </source>
</evidence>
<feature type="signal peptide" evidence="1">
    <location>
        <begin position="1"/>
        <end position="19"/>
    </location>
</feature>
<keyword evidence="1" id="KW-0732">Signal</keyword>
<sequence>MKKLLLILLFVFVPMISFCQIQSQAIQEDLQSIGVKKQSVVLESSTKIITPKTVNFNDYSHLALVTINNLGASTRGWYRIYEERLSGSPLVILNPFKVDKKKAAYDHNFLKTVGNPKYLYLDYYRSKGGKNEPPETRITKIIVRDYKKTVLYSVEHTNVAMKETLSSFINF</sequence>
<dbReference type="EMBL" id="FO117574">
    <property type="protein sequence ID" value="CCF99215.1"/>
    <property type="molecule type" value="Genomic_DNA"/>
</dbReference>
<name>H6RDV4_9BACT</name>
<feature type="chain" id="PRO_5003606194" description="Secreted protein" evidence="1">
    <location>
        <begin position="20"/>
        <end position="171"/>
    </location>
</feature>
<evidence type="ECO:0000313" key="2">
    <source>
        <dbReference type="EMBL" id="CCF99215.1"/>
    </source>
</evidence>
<evidence type="ECO:0000256" key="1">
    <source>
        <dbReference type="SAM" id="SignalP"/>
    </source>
</evidence>
<reference evidence="2" key="2">
    <citation type="submission" date="2012-02" db="EMBL/GenBank/DDBJ databases">
        <authorList>
            <person name="Genoscope - CEA"/>
        </authorList>
    </citation>
    <scope>NUCLEOTIDE SEQUENCE</scope>
</reference>
<proteinExistence type="predicted"/>
<accession>H6RDV4</accession>
<reference evidence="2" key="1">
    <citation type="journal article" date="2012" name="Environ. Microbiol.">
        <title>Genomic content of uncultured Bacteroidetes from contrasting oceanic provinces in the North Atlantic Ocean.</title>
        <authorList>
            <person name="Gomez-Pereira P.R."/>
            <person name="Schuler M."/>
            <person name="Fuchs B.M."/>
            <person name="Bennke C."/>
            <person name="Teeling H."/>
            <person name="Waldmann J."/>
            <person name="Richter M."/>
            <person name="Barbe V."/>
            <person name="Bataille E."/>
            <person name="Glockner F.O."/>
            <person name="Amann R."/>
        </authorList>
    </citation>
    <scope>NUCLEOTIDE SEQUENCE</scope>
</reference>
<protein>
    <recommendedName>
        <fullName evidence="3">Secreted protein</fullName>
    </recommendedName>
</protein>